<evidence type="ECO:0000313" key="2">
    <source>
        <dbReference type="EMBL" id="CAG7731056.1"/>
    </source>
</evidence>
<sequence length="206" mass="23281">MRMGGVVIINVVNTNPGLGNDCLVDEVVKRPMLHQLLTLLGLPSKVNSRSDSKEDVSEGSDAQEQLESNRLKNWEGKVGKEKLRLITSGGSAGLGSARSRDERKGRINKENDFPEYSEPSKYRPTGECNLGDWIRIFPFDSQSNQDKMPMSVLDIKMVITRMQNYLRIVDRIASKQRRDDQFNDALAKHYGHLSTEPWHPSLVVRS</sequence>
<reference evidence="2" key="1">
    <citation type="submission" date="2021-06" db="EMBL/GenBank/DDBJ databases">
        <authorList>
            <person name="Hodson N. C."/>
            <person name="Mongue J. A."/>
            <person name="Jaron S. K."/>
        </authorList>
    </citation>
    <scope>NUCLEOTIDE SEQUENCE</scope>
</reference>
<organism evidence="2 3">
    <name type="scientific">Allacma fusca</name>
    <dbReference type="NCBI Taxonomy" id="39272"/>
    <lineage>
        <taxon>Eukaryota</taxon>
        <taxon>Metazoa</taxon>
        <taxon>Ecdysozoa</taxon>
        <taxon>Arthropoda</taxon>
        <taxon>Hexapoda</taxon>
        <taxon>Collembola</taxon>
        <taxon>Symphypleona</taxon>
        <taxon>Sminthuridae</taxon>
        <taxon>Allacma</taxon>
    </lineage>
</organism>
<feature type="region of interest" description="Disordered" evidence="1">
    <location>
        <begin position="89"/>
        <end position="121"/>
    </location>
</feature>
<proteinExistence type="predicted"/>
<comment type="caution">
    <text evidence="2">The sequence shown here is derived from an EMBL/GenBank/DDBJ whole genome shotgun (WGS) entry which is preliminary data.</text>
</comment>
<evidence type="ECO:0000256" key="1">
    <source>
        <dbReference type="SAM" id="MobiDB-lite"/>
    </source>
</evidence>
<name>A0A8J2K9N0_9HEXA</name>
<dbReference type="EMBL" id="CAJVCH010204996">
    <property type="protein sequence ID" value="CAG7731056.1"/>
    <property type="molecule type" value="Genomic_DNA"/>
</dbReference>
<keyword evidence="3" id="KW-1185">Reference proteome</keyword>
<feature type="compositionally biased region" description="Basic and acidic residues" evidence="1">
    <location>
        <begin position="98"/>
        <end position="112"/>
    </location>
</feature>
<dbReference type="AlphaFoldDB" id="A0A8J2K9N0"/>
<gene>
    <name evidence="2" type="ORF">AFUS01_LOCUS19665</name>
</gene>
<protein>
    <submittedName>
        <fullName evidence="2">Uncharacterized protein</fullName>
    </submittedName>
</protein>
<feature type="region of interest" description="Disordered" evidence="1">
    <location>
        <begin position="46"/>
        <end position="73"/>
    </location>
</feature>
<accession>A0A8J2K9N0</accession>
<evidence type="ECO:0000313" key="3">
    <source>
        <dbReference type="Proteomes" id="UP000708208"/>
    </source>
</evidence>
<dbReference type="Proteomes" id="UP000708208">
    <property type="component" value="Unassembled WGS sequence"/>
</dbReference>